<dbReference type="AlphaFoldDB" id="V6LNY3"/>
<dbReference type="Proteomes" id="UP000018208">
    <property type="component" value="Unassembled WGS sequence"/>
</dbReference>
<dbReference type="VEuPathDB" id="GiardiaDB:SS50377_24504"/>
<reference evidence="1 2" key="1">
    <citation type="journal article" date="2014" name="PLoS Genet.">
        <title>The Genome of Spironucleus salmonicida Highlights a Fish Pathogen Adapted to Fluctuating Environments.</title>
        <authorList>
            <person name="Xu F."/>
            <person name="Jerlstrom-Hultqvist J."/>
            <person name="Einarsson E."/>
            <person name="Astvaldsson A."/>
            <person name="Svard S.G."/>
            <person name="Andersson J.O."/>
        </authorList>
    </citation>
    <scope>NUCLEOTIDE SEQUENCE</scope>
    <source>
        <strain evidence="2">ATCC 50377</strain>
    </source>
</reference>
<accession>V6LNY3</accession>
<name>V6LNY3_9EUKA</name>
<reference evidence="2" key="2">
    <citation type="submission" date="2020-12" db="EMBL/GenBank/DDBJ databases">
        <title>New Spironucleus salmonicida genome in near-complete chromosomes.</title>
        <authorList>
            <person name="Xu F."/>
            <person name="Kurt Z."/>
            <person name="Jimenez-Gonzalez A."/>
            <person name="Astvaldsson A."/>
            <person name="Andersson J.O."/>
            <person name="Svard S.G."/>
        </authorList>
    </citation>
    <scope>NUCLEOTIDE SEQUENCE</scope>
    <source>
        <strain evidence="2">ATCC 50377</strain>
    </source>
</reference>
<protein>
    <submittedName>
        <fullName evidence="1">Uncharacterized protein</fullName>
    </submittedName>
</protein>
<keyword evidence="3" id="KW-1185">Reference proteome</keyword>
<proteinExistence type="predicted"/>
<evidence type="ECO:0000313" key="3">
    <source>
        <dbReference type="Proteomes" id="UP000018208"/>
    </source>
</evidence>
<sequence>MQYNIPPLFYIENFNPTILLAKNLTQLSLCKFLDPNFNEESQQIIIAADFLLLPINKLSRQSLTPVTILQILFQWKQSILNEFQTKFINFANFIANQLNQFMLFVEQNSIFFTQLLQFIPQISHVQVSEVFTPAISIPSLQTAKFVEFYEKQAEERCRIQGEKDLVYQEQISYDYRKMCIEEKFGGLMQVEILNCKEKKLQDQERAKLEMYNMQSQEYLSLDLSELVRTDLEKRVEQQKIDTLVAEKLSLVQQAVLNEIIKQNPKKK</sequence>
<evidence type="ECO:0000313" key="2">
    <source>
        <dbReference type="EMBL" id="KAH0574546.1"/>
    </source>
</evidence>
<gene>
    <name evidence="1" type="ORF">SS50377_13932</name>
    <name evidence="2" type="ORF">SS50377_24504</name>
</gene>
<organism evidence="1">
    <name type="scientific">Spironucleus salmonicida</name>
    <dbReference type="NCBI Taxonomy" id="348837"/>
    <lineage>
        <taxon>Eukaryota</taxon>
        <taxon>Metamonada</taxon>
        <taxon>Diplomonadida</taxon>
        <taxon>Hexamitidae</taxon>
        <taxon>Hexamitinae</taxon>
        <taxon>Spironucleus</taxon>
    </lineage>
</organism>
<dbReference type="EMBL" id="AUWU02000004">
    <property type="protein sequence ID" value="KAH0574546.1"/>
    <property type="molecule type" value="Genomic_DNA"/>
</dbReference>
<evidence type="ECO:0000313" key="1">
    <source>
        <dbReference type="EMBL" id="EST45953.1"/>
    </source>
</evidence>
<dbReference type="EMBL" id="KI546085">
    <property type="protein sequence ID" value="EST45953.1"/>
    <property type="molecule type" value="Genomic_DNA"/>
</dbReference>